<accession>A0ABQ8ECV6</accession>
<dbReference type="Gene3D" id="1.20.120.1630">
    <property type="match status" value="1"/>
</dbReference>
<feature type="transmembrane region" description="Helical" evidence="1">
    <location>
        <begin position="39"/>
        <end position="55"/>
    </location>
</feature>
<keyword evidence="3" id="KW-1185">Reference proteome</keyword>
<keyword evidence="1" id="KW-1133">Transmembrane helix</keyword>
<comment type="caution">
    <text evidence="2">The sequence shown here is derived from an EMBL/GenBank/DDBJ whole genome shotgun (WGS) entry which is preliminary data.</text>
</comment>
<name>A0ABQ8ECV6_BRANA</name>
<keyword evidence="1" id="KW-0812">Transmembrane</keyword>
<reference evidence="2 3" key="1">
    <citation type="submission" date="2021-05" db="EMBL/GenBank/DDBJ databases">
        <title>Genome Assembly of Synthetic Allotetraploid Brassica napus Reveals Homoeologous Exchanges between Subgenomes.</title>
        <authorList>
            <person name="Davis J.T."/>
        </authorList>
    </citation>
    <scope>NUCLEOTIDE SEQUENCE [LARGE SCALE GENOMIC DNA]</scope>
    <source>
        <strain evidence="3">cv. Da-Ae</strain>
        <tissue evidence="2">Seedling</tissue>
    </source>
</reference>
<gene>
    <name evidence="2" type="ORF">HID58_005916</name>
</gene>
<dbReference type="EMBL" id="JAGKQM010000002">
    <property type="protein sequence ID" value="KAH0938455.1"/>
    <property type="molecule type" value="Genomic_DNA"/>
</dbReference>
<dbReference type="Pfam" id="PF06966">
    <property type="entry name" value="DUF1295"/>
    <property type="match status" value="2"/>
</dbReference>
<organism evidence="2 3">
    <name type="scientific">Brassica napus</name>
    <name type="common">Rape</name>
    <dbReference type="NCBI Taxonomy" id="3708"/>
    <lineage>
        <taxon>Eukaryota</taxon>
        <taxon>Viridiplantae</taxon>
        <taxon>Streptophyta</taxon>
        <taxon>Embryophyta</taxon>
        <taxon>Tracheophyta</taxon>
        <taxon>Spermatophyta</taxon>
        <taxon>Magnoliopsida</taxon>
        <taxon>eudicotyledons</taxon>
        <taxon>Gunneridae</taxon>
        <taxon>Pentapetalae</taxon>
        <taxon>rosids</taxon>
        <taxon>malvids</taxon>
        <taxon>Brassicales</taxon>
        <taxon>Brassicaceae</taxon>
        <taxon>Brassiceae</taxon>
        <taxon>Brassica</taxon>
    </lineage>
</organism>
<sequence length="267" mass="29526">MGTVLDSHFLALTAIVTVVYQFIFFVITALFKIDQVTDFAGSTNFVILALLTLILKSTWHFRQVNCLDFACCGMGTSLGDFSSNEAVWVWTVSLPLTVVNAASDGGGSLKPADIIGWTMWVFGFLIEAAADQQKLSFKNSPENRGKWCDVGVWKYSRHPNYFGEILLWWGIFVAASPVLEGAEYLVIFGPLFLTLLLIFVSGIPLLEASSDKKHGNSGAYRFYKKTTSPLIPLPRGVYGNLPGWCKAVFLLELPFYSRNLPEEAAVS</sequence>
<dbReference type="PANTHER" id="PTHR32251:SF30">
    <property type="entry name" value="STEROID 5-ALPHA REDUCTASE C-TERMINAL DOMAIN-CONTAINING PROTEIN"/>
    <property type="match status" value="1"/>
</dbReference>
<dbReference type="PROSITE" id="PS50244">
    <property type="entry name" value="S5A_REDUCTASE"/>
    <property type="match status" value="1"/>
</dbReference>
<evidence type="ECO:0008006" key="4">
    <source>
        <dbReference type="Google" id="ProtNLM"/>
    </source>
</evidence>
<feature type="transmembrane region" description="Helical" evidence="1">
    <location>
        <begin position="161"/>
        <end position="179"/>
    </location>
</feature>
<evidence type="ECO:0000256" key="1">
    <source>
        <dbReference type="SAM" id="Phobius"/>
    </source>
</evidence>
<feature type="transmembrane region" description="Helical" evidence="1">
    <location>
        <begin position="185"/>
        <end position="206"/>
    </location>
</feature>
<keyword evidence="1" id="KW-0472">Membrane</keyword>
<dbReference type="PANTHER" id="PTHR32251">
    <property type="entry name" value="3-OXO-5-ALPHA-STEROID 4-DEHYDROGENASE"/>
    <property type="match status" value="1"/>
</dbReference>
<dbReference type="Proteomes" id="UP000824890">
    <property type="component" value="Unassembled WGS sequence"/>
</dbReference>
<feature type="transmembrane region" description="Helical" evidence="1">
    <location>
        <begin position="9"/>
        <end position="33"/>
    </location>
</feature>
<dbReference type="InterPro" id="IPR010721">
    <property type="entry name" value="UstE-like"/>
</dbReference>
<evidence type="ECO:0000313" key="2">
    <source>
        <dbReference type="EMBL" id="KAH0938455.1"/>
    </source>
</evidence>
<proteinExistence type="predicted"/>
<protein>
    <recommendedName>
        <fullName evidence="4">Steroid 5-alpha reductase C-terminal domain-containing protein</fullName>
    </recommendedName>
</protein>
<evidence type="ECO:0000313" key="3">
    <source>
        <dbReference type="Proteomes" id="UP000824890"/>
    </source>
</evidence>